<sequence length="294" mass="33752">MKVSQLEMLLLCIELGSIAAAARKLNKSRSTVSTALNALEDDLGVALLERTGNRVKPTDIGLSILDESEHIIHSMHQIKTKCEHYLNGYETTLRIVRDDTLPEQFWRETTNELKKRYPGTSFFMYLAPSPEIVNCMESNIADVAFCTSFGWKESDSYQHEQLGKILFLSVVHHQHPLNQLRSVTELDLRRYTEIIQTYMDQERLTAFSPVSGNYHGLPFFELMRDVAMDQIGWTSIPSLLLESDEHRKTLKVIKCPEAMTWRPYLALMRESVEGGVIMKELCQKVKDYLYSAQV</sequence>
<dbReference type="Gene3D" id="3.40.190.290">
    <property type="match status" value="1"/>
</dbReference>
<dbReference type="InterPro" id="IPR036390">
    <property type="entry name" value="WH_DNA-bd_sf"/>
</dbReference>
<keyword evidence="4" id="KW-0804">Transcription</keyword>
<comment type="caution">
    <text evidence="6">The sequence shown here is derived from an EMBL/GenBank/DDBJ whole genome shotgun (WGS) entry which is preliminary data.</text>
</comment>
<protein>
    <submittedName>
        <fullName evidence="6">DNA-binding transcriptional LysR family regulator</fullName>
    </submittedName>
</protein>
<evidence type="ECO:0000256" key="3">
    <source>
        <dbReference type="ARBA" id="ARBA00023125"/>
    </source>
</evidence>
<dbReference type="Proteomes" id="UP001549366">
    <property type="component" value="Unassembled WGS sequence"/>
</dbReference>
<evidence type="ECO:0000256" key="2">
    <source>
        <dbReference type="ARBA" id="ARBA00023015"/>
    </source>
</evidence>
<dbReference type="SUPFAM" id="SSF46785">
    <property type="entry name" value="Winged helix' DNA-binding domain"/>
    <property type="match status" value="1"/>
</dbReference>
<name>A0ABV2SKB0_9GAMM</name>
<proteinExistence type="inferred from homology"/>
<evidence type="ECO:0000313" key="6">
    <source>
        <dbReference type="EMBL" id="MET4757378.1"/>
    </source>
</evidence>
<keyword evidence="7" id="KW-1185">Reference proteome</keyword>
<evidence type="ECO:0000313" key="7">
    <source>
        <dbReference type="Proteomes" id="UP001549366"/>
    </source>
</evidence>
<dbReference type="GO" id="GO:0003677">
    <property type="term" value="F:DNA binding"/>
    <property type="evidence" value="ECO:0007669"/>
    <property type="project" value="UniProtKB-KW"/>
</dbReference>
<evidence type="ECO:0000256" key="1">
    <source>
        <dbReference type="ARBA" id="ARBA00009437"/>
    </source>
</evidence>
<dbReference type="EMBL" id="JBEWTB010000002">
    <property type="protein sequence ID" value="MET4757378.1"/>
    <property type="molecule type" value="Genomic_DNA"/>
</dbReference>
<dbReference type="PROSITE" id="PS50931">
    <property type="entry name" value="HTH_LYSR"/>
    <property type="match status" value="1"/>
</dbReference>
<dbReference type="Pfam" id="PF00126">
    <property type="entry name" value="HTH_1"/>
    <property type="match status" value="1"/>
</dbReference>
<gene>
    <name evidence="6" type="ORF">V5J35_002570</name>
</gene>
<evidence type="ECO:0000256" key="4">
    <source>
        <dbReference type="ARBA" id="ARBA00023163"/>
    </source>
</evidence>
<dbReference type="Gene3D" id="1.10.10.10">
    <property type="entry name" value="Winged helix-like DNA-binding domain superfamily/Winged helix DNA-binding domain"/>
    <property type="match status" value="1"/>
</dbReference>
<dbReference type="InterPro" id="IPR000847">
    <property type="entry name" value="LysR_HTH_N"/>
</dbReference>
<dbReference type="SUPFAM" id="SSF53850">
    <property type="entry name" value="Periplasmic binding protein-like II"/>
    <property type="match status" value="1"/>
</dbReference>
<reference evidence="6 7" key="1">
    <citation type="submission" date="2024-06" db="EMBL/GenBank/DDBJ databases">
        <title>Genomic Encyclopedia of Type Strains, Phase V (KMG-V): Genome sequencing to study the core and pangenomes of soil and plant-associated prokaryotes.</title>
        <authorList>
            <person name="Whitman W."/>
        </authorList>
    </citation>
    <scope>NUCLEOTIDE SEQUENCE [LARGE SCALE GENOMIC DNA]</scope>
    <source>
        <strain evidence="6 7">NE40</strain>
    </source>
</reference>
<organism evidence="6 7">
    <name type="scientific">Endozoicomonas lisbonensis</name>
    <dbReference type="NCBI Taxonomy" id="3120522"/>
    <lineage>
        <taxon>Bacteria</taxon>
        <taxon>Pseudomonadati</taxon>
        <taxon>Pseudomonadota</taxon>
        <taxon>Gammaproteobacteria</taxon>
        <taxon>Oceanospirillales</taxon>
        <taxon>Endozoicomonadaceae</taxon>
        <taxon>Endozoicomonas</taxon>
    </lineage>
</organism>
<dbReference type="Pfam" id="PF03466">
    <property type="entry name" value="LysR_substrate"/>
    <property type="match status" value="1"/>
</dbReference>
<dbReference type="PANTHER" id="PTHR30126:SF22">
    <property type="entry name" value="HTH-TYPE TRANSCRIPTIONAL REGULATOR YHAJ-RELATED"/>
    <property type="match status" value="1"/>
</dbReference>
<dbReference type="RefSeq" id="WP_354022155.1">
    <property type="nucleotide sequence ID" value="NZ_JBEWTD010000002.1"/>
</dbReference>
<dbReference type="InterPro" id="IPR036388">
    <property type="entry name" value="WH-like_DNA-bd_sf"/>
</dbReference>
<dbReference type="InterPro" id="IPR005119">
    <property type="entry name" value="LysR_subst-bd"/>
</dbReference>
<accession>A0ABV2SKB0</accession>
<keyword evidence="2" id="KW-0805">Transcription regulation</keyword>
<comment type="similarity">
    <text evidence="1">Belongs to the LysR transcriptional regulatory family.</text>
</comment>
<evidence type="ECO:0000259" key="5">
    <source>
        <dbReference type="PROSITE" id="PS50931"/>
    </source>
</evidence>
<dbReference type="PANTHER" id="PTHR30126">
    <property type="entry name" value="HTH-TYPE TRANSCRIPTIONAL REGULATOR"/>
    <property type="match status" value="1"/>
</dbReference>
<feature type="domain" description="HTH lysR-type" evidence="5">
    <location>
        <begin position="1"/>
        <end position="58"/>
    </location>
</feature>
<keyword evidence="3 6" id="KW-0238">DNA-binding</keyword>